<feature type="transmembrane region" description="Helical" evidence="4">
    <location>
        <begin position="283"/>
        <end position="303"/>
    </location>
</feature>
<dbReference type="RefSeq" id="WP_092851486.1">
    <property type="nucleotide sequence ID" value="NZ_FOMI01000005.1"/>
</dbReference>
<feature type="transmembrane region" description="Helical" evidence="4">
    <location>
        <begin position="309"/>
        <end position="327"/>
    </location>
</feature>
<evidence type="ECO:0000256" key="1">
    <source>
        <dbReference type="ARBA" id="ARBA00006739"/>
    </source>
</evidence>
<dbReference type="AlphaFoldDB" id="A0A1I1Q2Q5"/>
<keyword evidence="4" id="KW-0472">Membrane</keyword>
<evidence type="ECO:0000256" key="4">
    <source>
        <dbReference type="SAM" id="Phobius"/>
    </source>
</evidence>
<dbReference type="Pfam" id="PF00535">
    <property type="entry name" value="Glycos_transf_2"/>
    <property type="match status" value="1"/>
</dbReference>
<evidence type="ECO:0000313" key="7">
    <source>
        <dbReference type="Proteomes" id="UP000199439"/>
    </source>
</evidence>
<keyword evidence="2" id="KW-0328">Glycosyltransferase</keyword>
<dbReference type="Gene3D" id="3.90.550.10">
    <property type="entry name" value="Spore Coat Polysaccharide Biosynthesis Protein SpsA, Chain A"/>
    <property type="match status" value="1"/>
</dbReference>
<dbReference type="PANTHER" id="PTHR43630">
    <property type="entry name" value="POLY-BETA-1,6-N-ACETYL-D-GLUCOSAMINE SYNTHASE"/>
    <property type="match status" value="1"/>
</dbReference>
<feature type="transmembrane region" description="Helical" evidence="4">
    <location>
        <begin position="6"/>
        <end position="31"/>
    </location>
</feature>
<keyword evidence="4" id="KW-1133">Transmembrane helix</keyword>
<gene>
    <name evidence="6" type="ORF">SAMN04487987_105134</name>
</gene>
<dbReference type="OrthoDB" id="9800276at2"/>
<organism evidence="6 7">
    <name type="scientific">Algibacter pectinivorans</name>
    <dbReference type="NCBI Taxonomy" id="870482"/>
    <lineage>
        <taxon>Bacteria</taxon>
        <taxon>Pseudomonadati</taxon>
        <taxon>Bacteroidota</taxon>
        <taxon>Flavobacteriia</taxon>
        <taxon>Flavobacteriales</taxon>
        <taxon>Flavobacteriaceae</taxon>
        <taxon>Algibacter</taxon>
    </lineage>
</organism>
<sequence length="370" mass="42397">MGVLDFVFYGFTTVVIIQVIFYLFIFGRFAFLKQNKSTTKNLAVSVIICAKNEAENLKKNLPSVINQNYSDFEIVLINDASSDNTLDVIEHFSSLHSNIKIVNVKSIEAFWGNKKYALTLGIKAAKNDYLLFTDADCKPISKYWIQDMTAHFSSKKSIVLGYGAYKKIKNSLLNKLIRFETFSTAINYFSFAKIGLPYMGVGRNLAYTKKSFFDANGFINHIKIRSGDDDLFINQIATSQNTAISFNKNSFTESIPKTTFKNWFKQKRRHVSTAKHYKMKHKVLLTLLYVSAFLFWLFALTLLIPLFNWQIVLGLLLFRIVTQYIILGVASKKLGETDLLLILPFLEIFLIIAQLSIFITNIISKPNHWK</sequence>
<keyword evidence="3 6" id="KW-0808">Transferase</keyword>
<keyword evidence="4" id="KW-0812">Transmembrane</keyword>
<proteinExistence type="inferred from homology"/>
<evidence type="ECO:0000256" key="3">
    <source>
        <dbReference type="ARBA" id="ARBA00022679"/>
    </source>
</evidence>
<evidence type="ECO:0000313" key="6">
    <source>
        <dbReference type="EMBL" id="SFD16309.1"/>
    </source>
</evidence>
<reference evidence="7" key="1">
    <citation type="submission" date="2016-10" db="EMBL/GenBank/DDBJ databases">
        <authorList>
            <person name="Varghese N."/>
            <person name="Submissions S."/>
        </authorList>
    </citation>
    <scope>NUCLEOTIDE SEQUENCE [LARGE SCALE GENOMIC DNA]</scope>
    <source>
        <strain evidence="7">DSM 25730</strain>
    </source>
</reference>
<dbReference type="InterPro" id="IPR029044">
    <property type="entry name" value="Nucleotide-diphossugar_trans"/>
</dbReference>
<dbReference type="PANTHER" id="PTHR43630:SF1">
    <property type="entry name" value="POLY-BETA-1,6-N-ACETYL-D-GLUCOSAMINE SYNTHASE"/>
    <property type="match status" value="1"/>
</dbReference>
<dbReference type="InterPro" id="IPR001173">
    <property type="entry name" value="Glyco_trans_2-like"/>
</dbReference>
<protein>
    <submittedName>
        <fullName evidence="6">Glycosyltransferase, catalytic subunit of cellulose synthase and poly-beta-1,6-N-acetylglucosamine synthase</fullName>
    </submittedName>
</protein>
<keyword evidence="7" id="KW-1185">Reference proteome</keyword>
<dbReference type="SUPFAM" id="SSF53448">
    <property type="entry name" value="Nucleotide-diphospho-sugar transferases"/>
    <property type="match status" value="1"/>
</dbReference>
<feature type="domain" description="Glycosyltransferase 2-like" evidence="5">
    <location>
        <begin position="45"/>
        <end position="179"/>
    </location>
</feature>
<name>A0A1I1Q2Q5_9FLAO</name>
<dbReference type="EMBL" id="FOMI01000005">
    <property type="protein sequence ID" value="SFD16309.1"/>
    <property type="molecule type" value="Genomic_DNA"/>
</dbReference>
<dbReference type="GO" id="GO:0016757">
    <property type="term" value="F:glycosyltransferase activity"/>
    <property type="evidence" value="ECO:0007669"/>
    <property type="project" value="UniProtKB-KW"/>
</dbReference>
<comment type="similarity">
    <text evidence="1">Belongs to the glycosyltransferase 2 family.</text>
</comment>
<feature type="transmembrane region" description="Helical" evidence="4">
    <location>
        <begin position="339"/>
        <end position="363"/>
    </location>
</feature>
<evidence type="ECO:0000256" key="2">
    <source>
        <dbReference type="ARBA" id="ARBA00022676"/>
    </source>
</evidence>
<dbReference type="Proteomes" id="UP000199439">
    <property type="component" value="Unassembled WGS sequence"/>
</dbReference>
<dbReference type="STRING" id="870482.SAMN04487987_105134"/>
<evidence type="ECO:0000259" key="5">
    <source>
        <dbReference type="Pfam" id="PF00535"/>
    </source>
</evidence>
<accession>A0A1I1Q2Q5</accession>